<evidence type="ECO:0000256" key="10">
    <source>
        <dbReference type="PIRNR" id="PIRNR037993"/>
    </source>
</evidence>
<name>A0A4W6E0P0_LATCA</name>
<feature type="domain" description="Protein kinase" evidence="13">
    <location>
        <begin position="7"/>
        <end position="246"/>
    </location>
</feature>
<accession>A0A4W6E0P0</accession>
<evidence type="ECO:0000256" key="11">
    <source>
        <dbReference type="PIRSR" id="PIRSR037993-1"/>
    </source>
</evidence>
<dbReference type="GO" id="GO:0005737">
    <property type="term" value="C:cytoplasm"/>
    <property type="evidence" value="ECO:0007669"/>
    <property type="project" value="UniProtKB-UniRule"/>
</dbReference>
<protein>
    <recommendedName>
        <fullName evidence="10">Serine/threonine-protein kinase</fullName>
        <ecNumber evidence="10">2.7.11.1</ecNumber>
    </recommendedName>
</protein>
<feature type="active site" description="Proton acceptor" evidence="11">
    <location>
        <position position="129"/>
    </location>
</feature>
<comment type="catalytic activity">
    <reaction evidence="9 10">
        <text>L-seryl-[protein] + ATP = O-phospho-L-seryl-[protein] + ADP + H(+)</text>
        <dbReference type="Rhea" id="RHEA:17989"/>
        <dbReference type="Rhea" id="RHEA-COMP:9863"/>
        <dbReference type="Rhea" id="RHEA-COMP:11604"/>
        <dbReference type="ChEBI" id="CHEBI:15378"/>
        <dbReference type="ChEBI" id="CHEBI:29999"/>
        <dbReference type="ChEBI" id="CHEBI:30616"/>
        <dbReference type="ChEBI" id="CHEBI:83421"/>
        <dbReference type="ChEBI" id="CHEBI:456216"/>
        <dbReference type="EC" id="2.7.11.1"/>
    </reaction>
</comment>
<evidence type="ECO:0000256" key="5">
    <source>
        <dbReference type="ARBA" id="ARBA00022741"/>
    </source>
</evidence>
<comment type="similarity">
    <text evidence="1 10">Belongs to the protein kinase superfamily. CAMK Ser/Thr protein kinase family. PIM subfamily.</text>
</comment>
<keyword evidence="6 10" id="KW-0418">Kinase</keyword>
<dbReference type="SUPFAM" id="SSF56112">
    <property type="entry name" value="Protein kinase-like (PK-like)"/>
    <property type="match status" value="1"/>
</dbReference>
<dbReference type="Ensembl" id="ENSLCAT00010032750.1">
    <property type="protein sequence ID" value="ENSLCAP00010032024.1"/>
    <property type="gene ID" value="ENSLCAG00010015044.1"/>
</dbReference>
<evidence type="ECO:0000256" key="7">
    <source>
        <dbReference type="ARBA" id="ARBA00022840"/>
    </source>
</evidence>
<dbReference type="PIRSF" id="PIRSF037993">
    <property type="entry name" value="STPK_Pim-1"/>
    <property type="match status" value="1"/>
</dbReference>
<dbReference type="GeneTree" id="ENSGT00950000182996"/>
<keyword evidence="2 10" id="KW-0723">Serine/threonine-protein kinase</keyword>
<reference evidence="15" key="1">
    <citation type="submission" date="2015-09" db="EMBL/GenBank/DDBJ databases">
        <authorList>
            <person name="Sai Rama Sridatta P."/>
        </authorList>
    </citation>
    <scope>NUCLEOTIDE SEQUENCE [LARGE SCALE GENOMIC DNA]</scope>
</reference>
<dbReference type="InterPro" id="IPR011009">
    <property type="entry name" value="Kinase-like_dom_sf"/>
</dbReference>
<dbReference type="InterPro" id="IPR051138">
    <property type="entry name" value="PIM_Ser/Thr_kinase"/>
</dbReference>
<dbReference type="EC" id="2.7.11.1" evidence="10"/>
<dbReference type="STRING" id="8187.ENSLCAP00010032024"/>
<dbReference type="Gene3D" id="1.10.510.10">
    <property type="entry name" value="Transferase(Phosphotransferase) domain 1"/>
    <property type="match status" value="1"/>
</dbReference>
<evidence type="ECO:0000256" key="1">
    <source>
        <dbReference type="ARBA" id="ARBA00005505"/>
    </source>
</evidence>
<dbReference type="SMART" id="SM00220">
    <property type="entry name" value="S_TKc"/>
    <property type="match status" value="1"/>
</dbReference>
<dbReference type="Gene3D" id="3.30.200.20">
    <property type="entry name" value="Phosphorylase Kinase, domain 1"/>
    <property type="match status" value="1"/>
</dbReference>
<dbReference type="GO" id="GO:0043066">
    <property type="term" value="P:negative regulation of apoptotic process"/>
    <property type="evidence" value="ECO:0007669"/>
    <property type="project" value="UniProtKB-UniRule"/>
</dbReference>
<keyword evidence="7 10" id="KW-0067">ATP-binding</keyword>
<dbReference type="InterPro" id="IPR000719">
    <property type="entry name" value="Prot_kinase_dom"/>
</dbReference>
<keyword evidence="4 10" id="KW-0808">Transferase</keyword>
<keyword evidence="3" id="KW-0597">Phosphoprotein</keyword>
<dbReference type="AlphaFoldDB" id="A0A4W6E0P0"/>
<dbReference type="InterPro" id="IPR008271">
    <property type="entry name" value="Ser/Thr_kinase_AS"/>
</dbReference>
<evidence type="ECO:0000256" key="4">
    <source>
        <dbReference type="ARBA" id="ARBA00022679"/>
    </source>
</evidence>
<dbReference type="GO" id="GO:0007346">
    <property type="term" value="P:regulation of mitotic cell cycle"/>
    <property type="evidence" value="ECO:0007669"/>
    <property type="project" value="TreeGrafter"/>
</dbReference>
<evidence type="ECO:0000313" key="14">
    <source>
        <dbReference type="Ensembl" id="ENSLCAP00010032024.1"/>
    </source>
</evidence>
<dbReference type="GO" id="GO:0005524">
    <property type="term" value="F:ATP binding"/>
    <property type="evidence" value="ECO:0007669"/>
    <property type="project" value="UniProtKB-UniRule"/>
</dbReference>
<feature type="binding site" evidence="12">
    <location>
        <begin position="13"/>
        <end position="21"/>
    </location>
    <ligand>
        <name>ATP</name>
        <dbReference type="ChEBI" id="CHEBI:30616"/>
    </ligand>
</feature>
<comment type="function">
    <text evidence="10">Proto-oncogene with serine/threonine kinase activity involved in cell survival and cell proliferation.</text>
</comment>
<feature type="binding site" evidence="12">
    <location>
        <position position="84"/>
    </location>
    <ligand>
        <name>ATP</name>
        <dbReference type="ChEBI" id="CHEBI:30616"/>
    </ligand>
</feature>
<dbReference type="Proteomes" id="UP000314980">
    <property type="component" value="Unassembled WGS sequence"/>
</dbReference>
<organism evidence="14 15">
    <name type="scientific">Lates calcarifer</name>
    <name type="common">Barramundi</name>
    <name type="synonym">Holocentrus calcarifer</name>
    <dbReference type="NCBI Taxonomy" id="8187"/>
    <lineage>
        <taxon>Eukaryota</taxon>
        <taxon>Metazoa</taxon>
        <taxon>Chordata</taxon>
        <taxon>Craniata</taxon>
        <taxon>Vertebrata</taxon>
        <taxon>Euteleostomi</taxon>
        <taxon>Actinopterygii</taxon>
        <taxon>Neopterygii</taxon>
        <taxon>Teleostei</taxon>
        <taxon>Neoteleostei</taxon>
        <taxon>Acanthomorphata</taxon>
        <taxon>Carangaria</taxon>
        <taxon>Carangaria incertae sedis</taxon>
        <taxon>Centropomidae</taxon>
        <taxon>Lates</taxon>
    </lineage>
</organism>
<dbReference type="GO" id="GO:0004674">
    <property type="term" value="F:protein serine/threonine kinase activity"/>
    <property type="evidence" value="ECO:0007669"/>
    <property type="project" value="UniProtKB-UniRule"/>
</dbReference>
<evidence type="ECO:0000259" key="13">
    <source>
        <dbReference type="PROSITE" id="PS50011"/>
    </source>
</evidence>
<dbReference type="PANTHER" id="PTHR22984:SF11">
    <property type="entry name" value="AURORA KINASE-RELATED"/>
    <property type="match status" value="1"/>
</dbReference>
<keyword evidence="5 10" id="KW-0547">Nucleotide-binding</keyword>
<evidence type="ECO:0000256" key="9">
    <source>
        <dbReference type="ARBA" id="ARBA00048679"/>
    </source>
</evidence>
<dbReference type="InterPro" id="IPR017348">
    <property type="entry name" value="PIM1/2/3"/>
</dbReference>
<evidence type="ECO:0000256" key="8">
    <source>
        <dbReference type="ARBA" id="ARBA00047899"/>
    </source>
</evidence>
<evidence type="ECO:0000313" key="15">
    <source>
        <dbReference type="Proteomes" id="UP000314980"/>
    </source>
</evidence>
<proteinExistence type="inferred from homology"/>
<keyword evidence="15" id="KW-1185">Reference proteome</keyword>
<reference evidence="14" key="2">
    <citation type="submission" date="2025-08" db="UniProtKB">
        <authorList>
            <consortium name="Ensembl"/>
        </authorList>
    </citation>
    <scope>IDENTIFICATION</scope>
</reference>
<dbReference type="Pfam" id="PF00069">
    <property type="entry name" value="Pkinase"/>
    <property type="match status" value="1"/>
</dbReference>
<evidence type="ECO:0000256" key="12">
    <source>
        <dbReference type="PIRSR" id="PIRSR037993-2"/>
    </source>
</evidence>
<feature type="binding site" evidence="12">
    <location>
        <position position="91"/>
    </location>
    <ligand>
        <name>ATP</name>
        <dbReference type="ChEBI" id="CHEBI:30616"/>
    </ligand>
</feature>
<dbReference type="PANTHER" id="PTHR22984">
    <property type="entry name" value="SERINE/THREONINE-PROTEIN KINASE PIM"/>
    <property type="match status" value="1"/>
</dbReference>
<dbReference type="PROSITE" id="PS00108">
    <property type="entry name" value="PROTEIN_KINASE_ST"/>
    <property type="match status" value="1"/>
</dbReference>
<evidence type="ECO:0000256" key="2">
    <source>
        <dbReference type="ARBA" id="ARBA00022527"/>
    </source>
</evidence>
<evidence type="ECO:0000256" key="3">
    <source>
        <dbReference type="ARBA" id="ARBA00022553"/>
    </source>
</evidence>
<dbReference type="InParanoid" id="A0A4W6E0P0"/>
<dbReference type="GO" id="GO:0106310">
    <property type="term" value="F:protein serine kinase activity"/>
    <property type="evidence" value="ECO:0007669"/>
    <property type="project" value="UniProtKB-UniRule"/>
</dbReference>
<reference evidence="14" key="3">
    <citation type="submission" date="2025-09" db="UniProtKB">
        <authorList>
            <consortium name="Ensembl"/>
        </authorList>
    </citation>
    <scope>IDENTIFICATION</scope>
</reference>
<comment type="catalytic activity">
    <reaction evidence="8 10">
        <text>L-threonyl-[protein] + ATP = O-phospho-L-threonyl-[protein] + ADP + H(+)</text>
        <dbReference type="Rhea" id="RHEA:46608"/>
        <dbReference type="Rhea" id="RHEA-COMP:11060"/>
        <dbReference type="Rhea" id="RHEA-COMP:11605"/>
        <dbReference type="ChEBI" id="CHEBI:15378"/>
        <dbReference type="ChEBI" id="CHEBI:30013"/>
        <dbReference type="ChEBI" id="CHEBI:30616"/>
        <dbReference type="ChEBI" id="CHEBI:61977"/>
        <dbReference type="ChEBI" id="CHEBI:456216"/>
        <dbReference type="EC" id="2.7.11.1"/>
    </reaction>
</comment>
<sequence length="286" mass="32602">ADFEARYEELELLGEGGFGSVFAGFRISDELPVRLMMNGEVNAVPLEVALTLKATGGPESTGSSAIISLLDWYDLDQELILVLERPVPCVDLSQYVKENGGSLQEHEIIMRQLVEAAMELHSKHVFHRDIKLENILVETGSDVPRVRVTDFSCSCFIRRGHYHLFSGTLECVPPEWYMHKRYRARPTTVWQLGVVLYGMLDGHTSFDTLKFLHSKLSINNCQELLRMCLSKVPKQRPTLEQLHSWCGRKISPERAGKMRQDERVWPNTLLIQNDPVSQPLSRPELE</sequence>
<evidence type="ECO:0000256" key="6">
    <source>
        <dbReference type="ARBA" id="ARBA00022777"/>
    </source>
</evidence>
<dbReference type="PROSITE" id="PS50011">
    <property type="entry name" value="PROTEIN_KINASE_DOM"/>
    <property type="match status" value="1"/>
</dbReference>